<evidence type="ECO:0000313" key="1">
    <source>
        <dbReference type="EMBL" id="EYB84800.1"/>
    </source>
</evidence>
<evidence type="ECO:0000313" key="2">
    <source>
        <dbReference type="Proteomes" id="UP000024635"/>
    </source>
</evidence>
<gene>
    <name evidence="1" type="primary">Acey_s0310.g2120</name>
    <name evidence="1" type="ORF">Y032_0310g2120</name>
</gene>
<name>A0A016S2C4_9BILA</name>
<keyword evidence="2" id="KW-1185">Reference proteome</keyword>
<dbReference type="AlphaFoldDB" id="A0A016S2C4"/>
<dbReference type="EMBL" id="JARK01001646">
    <property type="protein sequence ID" value="EYB84800.1"/>
    <property type="molecule type" value="Genomic_DNA"/>
</dbReference>
<protein>
    <submittedName>
        <fullName evidence="1">Uncharacterized protein</fullName>
    </submittedName>
</protein>
<sequence length="106" mass="11962">MTETIPSTVIEPLSEMIYIHYNISLLHCYGSPCSAGLHETSITRINWGYRDYCLEPGAVSMARTSGERITLPCGRPKLLTLFEIVLIITTHQICDLLHKLRKNSTI</sequence>
<comment type="caution">
    <text evidence="1">The sequence shown here is derived from an EMBL/GenBank/DDBJ whole genome shotgun (WGS) entry which is preliminary data.</text>
</comment>
<organism evidence="1 2">
    <name type="scientific">Ancylostoma ceylanicum</name>
    <dbReference type="NCBI Taxonomy" id="53326"/>
    <lineage>
        <taxon>Eukaryota</taxon>
        <taxon>Metazoa</taxon>
        <taxon>Ecdysozoa</taxon>
        <taxon>Nematoda</taxon>
        <taxon>Chromadorea</taxon>
        <taxon>Rhabditida</taxon>
        <taxon>Rhabditina</taxon>
        <taxon>Rhabditomorpha</taxon>
        <taxon>Strongyloidea</taxon>
        <taxon>Ancylostomatidae</taxon>
        <taxon>Ancylostomatinae</taxon>
        <taxon>Ancylostoma</taxon>
    </lineage>
</organism>
<accession>A0A016S2C4</accession>
<dbReference type="Proteomes" id="UP000024635">
    <property type="component" value="Unassembled WGS sequence"/>
</dbReference>
<proteinExistence type="predicted"/>
<reference evidence="2" key="1">
    <citation type="journal article" date="2015" name="Nat. Genet.">
        <title>The genome and transcriptome of the zoonotic hookworm Ancylostoma ceylanicum identify infection-specific gene families.</title>
        <authorList>
            <person name="Schwarz E.M."/>
            <person name="Hu Y."/>
            <person name="Antoshechkin I."/>
            <person name="Miller M.M."/>
            <person name="Sternberg P.W."/>
            <person name="Aroian R.V."/>
        </authorList>
    </citation>
    <scope>NUCLEOTIDE SEQUENCE</scope>
    <source>
        <strain evidence="2">HY135</strain>
    </source>
</reference>